<dbReference type="HOGENOM" id="CLU_081977_1_1_1"/>
<dbReference type="PaxDb" id="65489-OBART05G12120.1"/>
<keyword evidence="2 8" id="KW-0732">Signal</keyword>
<keyword evidence="3" id="KW-0758">Storage protein</keyword>
<proteinExistence type="inferred from homology"/>
<protein>
    <recommendedName>
        <fullName evidence="9">Bifunctional inhibitor/plant lipid transfer protein/seed storage helical domain-containing protein</fullName>
    </recommendedName>
</protein>
<evidence type="ECO:0000313" key="10">
    <source>
        <dbReference type="EnsemblPlants" id="OBART05G12120.1"/>
    </source>
</evidence>
<sequence length="153" mass="17365">MKIIFIFALLAIAACCASAQFDVLGQSYRQYQLQSPLLLQQQVLSPYNEFVRQQYGIAASPLLQSAAFQLKNNQVWQQLRLVAQQSHYQDINIVQAIAQQLQLQQFDDLYFDRNLAQAQAQALLALNLPSRYGIYPRYYSAPSSITILGGVLY</sequence>
<dbReference type="Proteomes" id="UP000026960">
    <property type="component" value="Chromosome 5"/>
</dbReference>
<dbReference type="Pfam" id="PF13016">
    <property type="entry name" value="Gliadin"/>
    <property type="match status" value="1"/>
</dbReference>
<organism evidence="10">
    <name type="scientific">Oryza barthii</name>
    <dbReference type="NCBI Taxonomy" id="65489"/>
    <lineage>
        <taxon>Eukaryota</taxon>
        <taxon>Viridiplantae</taxon>
        <taxon>Streptophyta</taxon>
        <taxon>Embryophyta</taxon>
        <taxon>Tracheophyta</taxon>
        <taxon>Spermatophyta</taxon>
        <taxon>Magnoliopsida</taxon>
        <taxon>Liliopsida</taxon>
        <taxon>Poales</taxon>
        <taxon>Poaceae</taxon>
        <taxon>BOP clade</taxon>
        <taxon>Oryzoideae</taxon>
        <taxon>Oryzeae</taxon>
        <taxon>Oryzinae</taxon>
        <taxon>Oryza</taxon>
    </lineage>
</organism>
<dbReference type="InterPro" id="IPR036312">
    <property type="entry name" value="Bifun_inhib/LTP/seed_sf"/>
</dbReference>
<dbReference type="Gramene" id="OBART05G12120.1">
    <property type="protein sequence ID" value="OBART05G12120.1"/>
    <property type="gene ID" value="OBART05G12120"/>
</dbReference>
<evidence type="ECO:0000256" key="7">
    <source>
        <dbReference type="ARBA" id="ARBA00023784"/>
    </source>
</evidence>
<evidence type="ECO:0000256" key="8">
    <source>
        <dbReference type="SAM" id="SignalP"/>
    </source>
</evidence>
<dbReference type="InterPro" id="IPR016140">
    <property type="entry name" value="Bifunc_inhib/LTP/seed_store"/>
</dbReference>
<keyword evidence="4" id="KW-0708">Seed storage protein</keyword>
<accession>A0A0D3G669</accession>
<evidence type="ECO:0000256" key="4">
    <source>
        <dbReference type="ARBA" id="ARBA00023129"/>
    </source>
</evidence>
<dbReference type="EnsemblPlants" id="OBART05G12120.1">
    <property type="protein sequence ID" value="OBART05G12120.1"/>
    <property type="gene ID" value="OBART05G12120"/>
</dbReference>
<feature type="signal peptide" evidence="8">
    <location>
        <begin position="1"/>
        <end position="19"/>
    </location>
</feature>
<evidence type="ECO:0000313" key="11">
    <source>
        <dbReference type="Proteomes" id="UP000026960"/>
    </source>
</evidence>
<evidence type="ECO:0000256" key="6">
    <source>
        <dbReference type="ARBA" id="ARBA00023770"/>
    </source>
</evidence>
<evidence type="ECO:0000256" key="3">
    <source>
        <dbReference type="ARBA" id="ARBA00022761"/>
    </source>
</evidence>
<comment type="similarity">
    <text evidence="7">Belongs to the prolamin family.</text>
</comment>
<reference evidence="10" key="1">
    <citation type="journal article" date="2009" name="Rice">
        <title>De Novo Next Generation Sequencing of Plant Genomes.</title>
        <authorList>
            <person name="Rounsley S."/>
            <person name="Marri P.R."/>
            <person name="Yu Y."/>
            <person name="He R."/>
            <person name="Sisneros N."/>
            <person name="Goicoechea J.L."/>
            <person name="Lee S.J."/>
            <person name="Angelova A."/>
            <person name="Kudrna D."/>
            <person name="Luo M."/>
            <person name="Affourtit J."/>
            <person name="Desany B."/>
            <person name="Knight J."/>
            <person name="Niazi F."/>
            <person name="Egholm M."/>
            <person name="Wing R.A."/>
        </authorList>
    </citation>
    <scope>NUCLEOTIDE SEQUENCE [LARGE SCALE GENOMIC DNA]</scope>
    <source>
        <strain evidence="10">cv. IRGC 105608</strain>
    </source>
</reference>
<evidence type="ECO:0000256" key="5">
    <source>
        <dbReference type="ARBA" id="ARBA00023742"/>
    </source>
</evidence>
<feature type="chain" id="PRO_5002272253" description="Bifunctional inhibitor/plant lipid transfer protein/seed storage helical domain-containing protein" evidence="8">
    <location>
        <begin position="20"/>
        <end position="153"/>
    </location>
</feature>
<keyword evidence="11" id="KW-1185">Reference proteome</keyword>
<evidence type="ECO:0000259" key="9">
    <source>
        <dbReference type="Pfam" id="PF13016"/>
    </source>
</evidence>
<dbReference type="AlphaFoldDB" id="A0A0D3G669"/>
<dbReference type="GO" id="GO:0045735">
    <property type="term" value="F:nutrient reservoir activity"/>
    <property type="evidence" value="ECO:0007669"/>
    <property type="project" value="UniProtKB-KW"/>
</dbReference>
<dbReference type="InterPro" id="IPR001954">
    <property type="entry name" value="Glia_glutenin"/>
</dbReference>
<name>A0A0D3G669_9ORYZ</name>
<evidence type="ECO:0000256" key="2">
    <source>
        <dbReference type="ARBA" id="ARBA00022729"/>
    </source>
</evidence>
<reference evidence="10" key="2">
    <citation type="submission" date="2015-03" db="UniProtKB">
        <authorList>
            <consortium name="EnsemblPlants"/>
        </authorList>
    </citation>
    <scope>IDENTIFICATION</scope>
</reference>
<dbReference type="GO" id="GO:0033095">
    <property type="term" value="C:aleurone grain"/>
    <property type="evidence" value="ECO:0007669"/>
    <property type="project" value="UniProtKB-SubCell"/>
</dbReference>
<dbReference type="SUPFAM" id="SSF47699">
    <property type="entry name" value="Bifunctional inhibitor/lipid-transfer protein/seed storage 2S albumin"/>
    <property type="match status" value="1"/>
</dbReference>
<comment type="function">
    <text evidence="5">Seed storage protein; serves as a source of nitrogen, carbon and sulfur for the young developing seedling.</text>
</comment>
<dbReference type="PANTHER" id="PTHR33454:SF19">
    <property type="entry name" value="PROLAMIN PPROL 14P"/>
    <property type="match status" value="1"/>
</dbReference>
<comment type="subcellular location">
    <subcellularLocation>
        <location evidence="6">Vacuole</location>
        <location evidence="6">Aleurone grain</location>
    </subcellularLocation>
</comment>
<keyword evidence="1" id="KW-0926">Vacuole</keyword>
<feature type="domain" description="Bifunctional inhibitor/plant lipid transfer protein/seed storage helical" evidence="9">
    <location>
        <begin position="32"/>
        <end position="99"/>
    </location>
</feature>
<dbReference type="PANTHER" id="PTHR33454">
    <property type="entry name" value="PROLAMIN PPROL 14P"/>
    <property type="match status" value="1"/>
</dbReference>
<evidence type="ECO:0000256" key="1">
    <source>
        <dbReference type="ARBA" id="ARBA00022554"/>
    </source>
</evidence>
<dbReference type="PROSITE" id="PS51257">
    <property type="entry name" value="PROKAR_LIPOPROTEIN"/>
    <property type="match status" value="1"/>
</dbReference>